<dbReference type="OrthoDB" id="125347at2759"/>
<dbReference type="EMBL" id="HG806306">
    <property type="protein sequence ID" value="CDW58298.1"/>
    <property type="molecule type" value="Genomic_DNA"/>
</dbReference>
<proteinExistence type="predicted"/>
<protein>
    <submittedName>
        <fullName evidence="1">Uncharacterized protein</fullName>
    </submittedName>
</protein>
<evidence type="ECO:0000313" key="2">
    <source>
        <dbReference type="Proteomes" id="UP000030665"/>
    </source>
</evidence>
<dbReference type="Proteomes" id="UP000030665">
    <property type="component" value="Unassembled WGS sequence"/>
</dbReference>
<organism evidence="1 2">
    <name type="scientific">Trichuris trichiura</name>
    <name type="common">Whipworm</name>
    <name type="synonym">Trichocephalus trichiurus</name>
    <dbReference type="NCBI Taxonomy" id="36087"/>
    <lineage>
        <taxon>Eukaryota</taxon>
        <taxon>Metazoa</taxon>
        <taxon>Ecdysozoa</taxon>
        <taxon>Nematoda</taxon>
        <taxon>Enoplea</taxon>
        <taxon>Dorylaimia</taxon>
        <taxon>Trichinellida</taxon>
        <taxon>Trichuridae</taxon>
        <taxon>Trichuris</taxon>
    </lineage>
</organism>
<keyword evidence="2" id="KW-1185">Reference proteome</keyword>
<name>A0A077ZFI8_TRITR</name>
<accession>A0A077ZFI8</accession>
<reference evidence="1" key="1">
    <citation type="submission" date="2014-01" db="EMBL/GenBank/DDBJ databases">
        <authorList>
            <person name="Aslett M."/>
        </authorList>
    </citation>
    <scope>NUCLEOTIDE SEQUENCE</scope>
</reference>
<sequence>MVLATDVHTIAAYCLPPMTNDIGLSTESRESPWNKVQPEAVRKFFKRAELVSDQENDFELRSSSLTREAETEGVDFEHFAATDDEVGTSTEPDPQTIFQTIVAEAGMSLEGSTARDDAEEGSDNETEIIQKLKEEDVGRIIVQLKCFAL</sequence>
<reference evidence="1" key="2">
    <citation type="submission" date="2014-03" db="EMBL/GenBank/DDBJ databases">
        <title>The whipworm genome and dual-species transcriptomics of an intimate host-pathogen interaction.</title>
        <authorList>
            <person name="Foth B.J."/>
            <person name="Tsai I.J."/>
            <person name="Reid A.J."/>
            <person name="Bancroft A.J."/>
            <person name="Nichol S."/>
            <person name="Tracey A."/>
            <person name="Holroyd N."/>
            <person name="Cotton J.A."/>
            <person name="Stanley E.J."/>
            <person name="Zarowiecki M."/>
            <person name="Liu J.Z."/>
            <person name="Huckvale T."/>
            <person name="Cooper P.J."/>
            <person name="Grencis R.K."/>
            <person name="Berriman M."/>
        </authorList>
    </citation>
    <scope>NUCLEOTIDE SEQUENCE [LARGE SCALE GENOMIC DNA]</scope>
</reference>
<gene>
    <name evidence="1" type="ORF">TTRE_0000660501</name>
</gene>
<evidence type="ECO:0000313" key="1">
    <source>
        <dbReference type="EMBL" id="CDW58298.1"/>
    </source>
</evidence>
<dbReference type="AlphaFoldDB" id="A0A077ZFI8"/>